<protein>
    <submittedName>
        <fullName evidence="1">Uncharacterized protein</fullName>
    </submittedName>
</protein>
<evidence type="ECO:0000313" key="1">
    <source>
        <dbReference type="EMBL" id="PKC63638.1"/>
    </source>
</evidence>
<organism evidence="1 2">
    <name type="scientific">Rhizophagus irregularis</name>
    <dbReference type="NCBI Taxonomy" id="588596"/>
    <lineage>
        <taxon>Eukaryota</taxon>
        <taxon>Fungi</taxon>
        <taxon>Fungi incertae sedis</taxon>
        <taxon>Mucoromycota</taxon>
        <taxon>Glomeromycotina</taxon>
        <taxon>Glomeromycetes</taxon>
        <taxon>Glomerales</taxon>
        <taxon>Glomeraceae</taxon>
        <taxon>Rhizophagus</taxon>
    </lineage>
</organism>
<accession>A0A2I1EZX4</accession>
<sequence>MQSIFFFHFYYLVIYETIKGFKSTLNRCVFCYSGSRILYYGQAQGSKHARARNDITNRKIIYFNSPKYLVKISFLMNLKSSRILP</sequence>
<dbReference type="EMBL" id="LLXH01000717">
    <property type="protein sequence ID" value="PKC63638.1"/>
    <property type="molecule type" value="Genomic_DNA"/>
</dbReference>
<reference evidence="1 2" key="2">
    <citation type="submission" date="2017-10" db="EMBL/GenBank/DDBJ databases">
        <title>Genome analyses suggest a sexual origin of heterokaryosis in a supposedly ancient asexual fungus.</title>
        <authorList>
            <person name="Corradi N."/>
            <person name="Sedzielewska K."/>
            <person name="Noel J."/>
            <person name="Charron P."/>
            <person name="Farinelli L."/>
            <person name="Marton T."/>
            <person name="Kruger M."/>
            <person name="Pelin A."/>
            <person name="Brachmann A."/>
            <person name="Corradi N."/>
        </authorList>
    </citation>
    <scope>NUCLEOTIDE SEQUENCE [LARGE SCALE GENOMIC DNA]</scope>
    <source>
        <strain evidence="1 2">A1</strain>
    </source>
</reference>
<proteinExistence type="predicted"/>
<name>A0A2I1EZX4_9GLOM</name>
<dbReference type="AlphaFoldDB" id="A0A2I1EZX4"/>
<dbReference type="VEuPathDB" id="FungiDB:RhiirA1_235833"/>
<dbReference type="Proteomes" id="UP000232688">
    <property type="component" value="Unassembled WGS sequence"/>
</dbReference>
<gene>
    <name evidence="1" type="ORF">RhiirA1_235833</name>
</gene>
<reference evidence="1 2" key="1">
    <citation type="submission" date="2017-10" db="EMBL/GenBank/DDBJ databases">
        <title>Extensive intraspecific genome diversity in a model arbuscular mycorrhizal fungus.</title>
        <authorList>
            <person name="Chen E.C.H."/>
            <person name="Morin E."/>
            <person name="Baudet D."/>
            <person name="Noel J."/>
            <person name="Ndikumana S."/>
            <person name="Charron P."/>
            <person name="St-Onge C."/>
            <person name="Giorgi J."/>
            <person name="Grigoriev I.V."/>
            <person name="Roux C."/>
            <person name="Martin F.M."/>
            <person name="Corradi N."/>
        </authorList>
    </citation>
    <scope>NUCLEOTIDE SEQUENCE [LARGE SCALE GENOMIC DNA]</scope>
    <source>
        <strain evidence="1 2">A1</strain>
    </source>
</reference>
<evidence type="ECO:0000313" key="2">
    <source>
        <dbReference type="Proteomes" id="UP000232688"/>
    </source>
</evidence>
<comment type="caution">
    <text evidence="1">The sequence shown here is derived from an EMBL/GenBank/DDBJ whole genome shotgun (WGS) entry which is preliminary data.</text>
</comment>